<dbReference type="GO" id="GO:0004197">
    <property type="term" value="F:cysteine-type endopeptidase activity"/>
    <property type="evidence" value="ECO:0007669"/>
    <property type="project" value="InterPro"/>
</dbReference>
<protein>
    <submittedName>
        <fullName evidence="5">Caspase family protein</fullName>
    </submittedName>
</protein>
<dbReference type="Gene3D" id="3.40.50.1460">
    <property type="match status" value="1"/>
</dbReference>
<evidence type="ECO:0000259" key="3">
    <source>
        <dbReference type="Pfam" id="PF00656"/>
    </source>
</evidence>
<keyword evidence="6" id="KW-1185">Reference proteome</keyword>
<dbReference type="PANTHER" id="PTHR22576">
    <property type="entry name" value="MUCOSA ASSOCIATED LYMPHOID TISSUE LYMPHOMA TRANSLOCATION PROTEIN 1/PARACASPASE"/>
    <property type="match status" value="1"/>
</dbReference>
<dbReference type="RefSeq" id="WP_261966797.1">
    <property type="nucleotide sequence ID" value="NZ_JAHHZF010000001.1"/>
</dbReference>
<feature type="chain" id="PRO_5037475003" evidence="2">
    <location>
        <begin position="27"/>
        <end position="580"/>
    </location>
</feature>
<dbReference type="SUPFAM" id="SSF52129">
    <property type="entry name" value="Caspase-like"/>
    <property type="match status" value="1"/>
</dbReference>
<name>A0A947G9M6_9HYPH</name>
<reference evidence="5 6" key="1">
    <citation type="submission" date="2021-06" db="EMBL/GenBank/DDBJ databases">
        <authorList>
            <person name="Grouzdev D.S."/>
            <person name="Koziaeva V."/>
        </authorList>
    </citation>
    <scope>NUCLEOTIDE SEQUENCE [LARGE SCALE GENOMIC DNA]</scope>
    <source>
        <strain evidence="5 6">22</strain>
    </source>
</reference>
<dbReference type="InterPro" id="IPR011600">
    <property type="entry name" value="Pept_C14_caspase"/>
</dbReference>
<evidence type="ECO:0000256" key="2">
    <source>
        <dbReference type="SAM" id="SignalP"/>
    </source>
</evidence>
<dbReference type="AlphaFoldDB" id="A0A947G9M6"/>
<sequence length="580" mass="62158">MVGRVLWIVLVAILAMAGLAGGPAGAAGKRVALVIGNAAYPNAPLINAVNDAAAMEALFKKAGFDAVIAGKDLDRASMSRILDAFQDEARGADIAVVFYSGHGIEVSGMNYLVPVDARLTTDREVKYQAIPLDDVLASLDSVAKLRLVLLDACRDNPFLTGMKRVATKGAFTRGLARAEPVVSNTLIGYATGPGRVAFDGDSGLSPFTAALVEHLTEPGVEVEFALRRVRDDVIRSTRDMARRQNREPQEPYRTGSIGSEPIMLGVTGEGAAPVPPSNGTAGPPSLTPAPSYDADAAALGRAAWDEYALNALVASARNPDIRVEVARRLGVIQAERRGLEAAGFDREKLLIFIAQVCEACTARTAALDRLRSLPSASPPDPAPVTPVYVPPPVAVNPPPPVYTPPPPPERRTCTVGGFTTMVDRWLALRSTPYADPTLGNLVERLQEDSRVRLIETGGDWNRVESDTGQIGWAAARFMRCESGTATASVGSTAGSAGRLTTSSANYHYVTGFTTIEDRWLALRSSPYADPTLANVVEKLVENTKLKVLESRGDWYRVEVLRGRTGWVSSRFVRCCRTEYQ</sequence>
<organism evidence="5 6">
    <name type="scientific">Prosthecodimorpha staleyi</name>
    <dbReference type="NCBI Taxonomy" id="2840188"/>
    <lineage>
        <taxon>Bacteria</taxon>
        <taxon>Pseudomonadati</taxon>
        <taxon>Pseudomonadota</taxon>
        <taxon>Alphaproteobacteria</taxon>
        <taxon>Hyphomicrobiales</taxon>
        <taxon>Ancalomicrobiaceae</taxon>
        <taxon>Prosthecodimorpha</taxon>
    </lineage>
</organism>
<proteinExistence type="predicted"/>
<gene>
    <name evidence="5" type="ORF">KL771_01510</name>
</gene>
<feature type="signal peptide" evidence="2">
    <location>
        <begin position="1"/>
        <end position="26"/>
    </location>
</feature>
<dbReference type="GO" id="GO:0006508">
    <property type="term" value="P:proteolysis"/>
    <property type="evidence" value="ECO:0007669"/>
    <property type="project" value="InterPro"/>
</dbReference>
<dbReference type="Proteomes" id="UP000766595">
    <property type="component" value="Unassembled WGS sequence"/>
</dbReference>
<dbReference type="Pfam" id="PF08239">
    <property type="entry name" value="SH3_3"/>
    <property type="match status" value="1"/>
</dbReference>
<evidence type="ECO:0000313" key="6">
    <source>
        <dbReference type="Proteomes" id="UP000766595"/>
    </source>
</evidence>
<dbReference type="PANTHER" id="PTHR22576:SF37">
    <property type="entry name" value="MUCOSA-ASSOCIATED LYMPHOID TISSUE LYMPHOMA TRANSLOCATION PROTEIN 1"/>
    <property type="match status" value="1"/>
</dbReference>
<dbReference type="InterPro" id="IPR003646">
    <property type="entry name" value="SH3-like_bac-type"/>
</dbReference>
<dbReference type="EMBL" id="JAHHZF010000001">
    <property type="protein sequence ID" value="MBT9288108.1"/>
    <property type="molecule type" value="Genomic_DNA"/>
</dbReference>
<accession>A0A947G9M6</accession>
<evidence type="ECO:0000256" key="1">
    <source>
        <dbReference type="SAM" id="MobiDB-lite"/>
    </source>
</evidence>
<feature type="domain" description="SH3b" evidence="4">
    <location>
        <begin position="533"/>
        <end position="572"/>
    </location>
</feature>
<evidence type="ECO:0000313" key="5">
    <source>
        <dbReference type="EMBL" id="MBT9288108.1"/>
    </source>
</evidence>
<dbReference type="Gene3D" id="2.30.30.40">
    <property type="entry name" value="SH3 Domains"/>
    <property type="match status" value="1"/>
</dbReference>
<feature type="compositionally biased region" description="Basic and acidic residues" evidence="1">
    <location>
        <begin position="240"/>
        <end position="250"/>
    </location>
</feature>
<comment type="caution">
    <text evidence="5">The sequence shown here is derived from an EMBL/GenBank/DDBJ whole genome shotgun (WGS) entry which is preliminary data.</text>
</comment>
<feature type="region of interest" description="Disordered" evidence="1">
    <location>
        <begin position="267"/>
        <end position="286"/>
    </location>
</feature>
<dbReference type="InterPro" id="IPR029030">
    <property type="entry name" value="Caspase-like_dom_sf"/>
</dbReference>
<dbReference type="Pfam" id="PF00656">
    <property type="entry name" value="Peptidase_C14"/>
    <property type="match status" value="1"/>
</dbReference>
<feature type="region of interest" description="Disordered" evidence="1">
    <location>
        <begin position="240"/>
        <end position="259"/>
    </location>
</feature>
<feature type="domain" description="Peptidase C14 caspase" evidence="3">
    <location>
        <begin position="29"/>
        <end position="243"/>
    </location>
</feature>
<dbReference type="InterPro" id="IPR052039">
    <property type="entry name" value="Caspase-related_regulators"/>
</dbReference>
<evidence type="ECO:0000259" key="4">
    <source>
        <dbReference type="Pfam" id="PF08239"/>
    </source>
</evidence>
<keyword evidence="2" id="KW-0732">Signal</keyword>